<comment type="caution">
    <text evidence="5">The sequence shown here is derived from an EMBL/GenBank/DDBJ whole genome shotgun (WGS) entry which is preliminary data.</text>
</comment>
<dbReference type="SMART" id="SM00345">
    <property type="entry name" value="HTH_GNTR"/>
    <property type="match status" value="1"/>
</dbReference>
<dbReference type="InterPro" id="IPR000485">
    <property type="entry name" value="AsnC-type_HTH_dom"/>
</dbReference>
<evidence type="ECO:0000256" key="1">
    <source>
        <dbReference type="ARBA" id="ARBA00023015"/>
    </source>
</evidence>
<dbReference type="PANTHER" id="PTHR43537:SF5">
    <property type="entry name" value="UXU OPERON TRANSCRIPTIONAL REGULATOR"/>
    <property type="match status" value="1"/>
</dbReference>
<organism evidence="5 6">
    <name type="scientific">Nesterenkonia aethiopica</name>
    <dbReference type="NCBI Taxonomy" id="269144"/>
    <lineage>
        <taxon>Bacteria</taxon>
        <taxon>Bacillati</taxon>
        <taxon>Actinomycetota</taxon>
        <taxon>Actinomycetes</taxon>
        <taxon>Micrococcales</taxon>
        <taxon>Micrococcaceae</taxon>
        <taxon>Nesterenkonia</taxon>
    </lineage>
</organism>
<reference evidence="6" key="1">
    <citation type="journal article" date="2019" name="Int. J. Syst. Evol. Microbiol.">
        <title>The Global Catalogue of Microorganisms (GCM) 10K type strain sequencing project: providing services to taxonomists for standard genome sequencing and annotation.</title>
        <authorList>
            <consortium name="The Broad Institute Genomics Platform"/>
            <consortium name="The Broad Institute Genome Sequencing Center for Infectious Disease"/>
            <person name="Wu L."/>
            <person name="Ma J."/>
        </authorList>
    </citation>
    <scope>NUCLEOTIDE SEQUENCE [LARGE SCALE GENOMIC DNA]</scope>
    <source>
        <strain evidence="6">JCM 14309</strain>
    </source>
</reference>
<dbReference type="Gene3D" id="1.20.120.530">
    <property type="entry name" value="GntR ligand-binding domain-like"/>
    <property type="match status" value="1"/>
</dbReference>
<evidence type="ECO:0000256" key="3">
    <source>
        <dbReference type="ARBA" id="ARBA00023163"/>
    </source>
</evidence>
<dbReference type="PRINTS" id="PR00033">
    <property type="entry name" value="HTHASNC"/>
</dbReference>
<dbReference type="CDD" id="cd07377">
    <property type="entry name" value="WHTH_GntR"/>
    <property type="match status" value="1"/>
</dbReference>
<keyword evidence="3" id="KW-0804">Transcription</keyword>
<dbReference type="InterPro" id="IPR000524">
    <property type="entry name" value="Tscrpt_reg_HTH_GntR"/>
</dbReference>
<dbReference type="SUPFAM" id="SSF48008">
    <property type="entry name" value="GntR ligand-binding domain-like"/>
    <property type="match status" value="1"/>
</dbReference>
<proteinExistence type="predicted"/>
<dbReference type="Gene3D" id="1.10.10.10">
    <property type="entry name" value="Winged helix-like DNA-binding domain superfamily/Winged helix DNA-binding domain"/>
    <property type="match status" value="1"/>
</dbReference>
<dbReference type="InterPro" id="IPR011711">
    <property type="entry name" value="GntR_C"/>
</dbReference>
<gene>
    <name evidence="5" type="ORF">GCM10010529_14540</name>
</gene>
<dbReference type="InterPro" id="IPR008920">
    <property type="entry name" value="TF_FadR/GntR_C"/>
</dbReference>
<keyword evidence="2" id="KW-0238">DNA-binding</keyword>
<dbReference type="SUPFAM" id="SSF46785">
    <property type="entry name" value="Winged helix' DNA-binding domain"/>
    <property type="match status" value="1"/>
</dbReference>
<dbReference type="PROSITE" id="PS50949">
    <property type="entry name" value="HTH_GNTR"/>
    <property type="match status" value="1"/>
</dbReference>
<evidence type="ECO:0000259" key="4">
    <source>
        <dbReference type="PROSITE" id="PS50949"/>
    </source>
</evidence>
<sequence>MSTLRIDEQASKSEKTYRWIRERIIARDFNPGYRLVLGTIAKELGVSTVPVREAVRRLEAEGLVEFERNIGARVAMVDQSEYIDTMQTLGVLEGAATSLSLGRLTETDIARAESINEQMRALLDHFEPTVFTALNEKFHRALVHRCPNPHIADLVDRGWNRLSGLRSSTFSFVPERAPLSVAEHEEILALIRAQADPVEIEMAVRRHKWRTVEAYRSHEQNLTPDTPQ</sequence>
<evidence type="ECO:0000256" key="2">
    <source>
        <dbReference type="ARBA" id="ARBA00023125"/>
    </source>
</evidence>
<accession>A0ABP6LVZ4</accession>
<dbReference type="Proteomes" id="UP001500236">
    <property type="component" value="Unassembled WGS sequence"/>
</dbReference>
<dbReference type="InterPro" id="IPR036390">
    <property type="entry name" value="WH_DNA-bd_sf"/>
</dbReference>
<keyword evidence="6" id="KW-1185">Reference proteome</keyword>
<protein>
    <submittedName>
        <fullName evidence="5">GntR family transcriptional regulator</fullName>
    </submittedName>
</protein>
<dbReference type="PANTHER" id="PTHR43537">
    <property type="entry name" value="TRANSCRIPTIONAL REGULATOR, GNTR FAMILY"/>
    <property type="match status" value="1"/>
</dbReference>
<dbReference type="Pfam" id="PF00392">
    <property type="entry name" value="GntR"/>
    <property type="match status" value="1"/>
</dbReference>
<dbReference type="RefSeq" id="WP_344682567.1">
    <property type="nucleotide sequence ID" value="NZ_BAAAVT010000008.1"/>
</dbReference>
<feature type="domain" description="HTH gntR-type" evidence="4">
    <location>
        <begin position="10"/>
        <end position="77"/>
    </location>
</feature>
<evidence type="ECO:0000313" key="6">
    <source>
        <dbReference type="Proteomes" id="UP001500236"/>
    </source>
</evidence>
<dbReference type="EMBL" id="BAAAVT010000008">
    <property type="protein sequence ID" value="GAA3062263.1"/>
    <property type="molecule type" value="Genomic_DNA"/>
</dbReference>
<keyword evidence="1" id="KW-0805">Transcription regulation</keyword>
<dbReference type="SMART" id="SM00895">
    <property type="entry name" value="FCD"/>
    <property type="match status" value="1"/>
</dbReference>
<dbReference type="InterPro" id="IPR036388">
    <property type="entry name" value="WH-like_DNA-bd_sf"/>
</dbReference>
<name>A0ABP6LVZ4_9MICC</name>
<evidence type="ECO:0000313" key="5">
    <source>
        <dbReference type="EMBL" id="GAA3062263.1"/>
    </source>
</evidence>
<dbReference type="Pfam" id="PF07729">
    <property type="entry name" value="FCD"/>
    <property type="match status" value="1"/>
</dbReference>